<dbReference type="InterPro" id="IPR028624">
    <property type="entry name" value="Tscrpt_elong_fac_GreA/B"/>
</dbReference>
<keyword evidence="3 4" id="KW-0804">Transcription</keyword>
<dbReference type="Proteomes" id="UP000237222">
    <property type="component" value="Unassembled WGS sequence"/>
</dbReference>
<keyword evidence="2 4" id="KW-0238">DNA-binding</keyword>
<organism evidence="7 8">
    <name type="scientific">Zhongshania marina</name>
    <dbReference type="NCBI Taxonomy" id="2304603"/>
    <lineage>
        <taxon>Bacteria</taxon>
        <taxon>Pseudomonadati</taxon>
        <taxon>Pseudomonadota</taxon>
        <taxon>Gammaproteobacteria</taxon>
        <taxon>Cellvibrionales</taxon>
        <taxon>Spongiibacteraceae</taxon>
        <taxon>Zhongshania</taxon>
    </lineage>
</organism>
<dbReference type="InterPro" id="IPR023459">
    <property type="entry name" value="Tscrpt_elong_fac_GreA/B_fam"/>
</dbReference>
<dbReference type="InterPro" id="IPR036805">
    <property type="entry name" value="Tscrpt_elong_fac_GreA/B_N_sf"/>
</dbReference>
<evidence type="ECO:0000256" key="2">
    <source>
        <dbReference type="ARBA" id="ARBA00023125"/>
    </source>
</evidence>
<dbReference type="InterPro" id="IPR022691">
    <property type="entry name" value="Tscrpt_elong_fac_GreA/B_N"/>
</dbReference>
<comment type="caution">
    <text evidence="7">The sequence shown here is derived from an EMBL/GenBank/DDBJ whole genome shotgun (WGS) entry which is preliminary data.</text>
</comment>
<dbReference type="AlphaFoldDB" id="A0A2S4HBT8"/>
<dbReference type="Pfam" id="PF01272">
    <property type="entry name" value="GreA_GreB"/>
    <property type="match status" value="1"/>
</dbReference>
<dbReference type="GO" id="GO:0003677">
    <property type="term" value="F:DNA binding"/>
    <property type="evidence" value="ECO:0007669"/>
    <property type="project" value="UniProtKB-UniRule"/>
</dbReference>
<dbReference type="Pfam" id="PF03449">
    <property type="entry name" value="GreA_GreB_N"/>
    <property type="match status" value="1"/>
</dbReference>
<dbReference type="GO" id="GO:0032784">
    <property type="term" value="P:regulation of DNA-templated transcription elongation"/>
    <property type="evidence" value="ECO:0007669"/>
    <property type="project" value="UniProtKB-UniRule"/>
</dbReference>
<dbReference type="PANTHER" id="PTHR30437">
    <property type="entry name" value="TRANSCRIPTION ELONGATION FACTOR GREA"/>
    <property type="match status" value="1"/>
</dbReference>
<dbReference type="HAMAP" id="MF_00105">
    <property type="entry name" value="GreA_GreB"/>
    <property type="match status" value="1"/>
</dbReference>
<dbReference type="FunFam" id="1.10.287.180:FF:000001">
    <property type="entry name" value="Transcription elongation factor GreA"/>
    <property type="match status" value="1"/>
</dbReference>
<dbReference type="EMBL" id="PQGG01000040">
    <property type="protein sequence ID" value="POP51466.1"/>
    <property type="molecule type" value="Genomic_DNA"/>
</dbReference>
<dbReference type="RefSeq" id="WP_103685801.1">
    <property type="nucleotide sequence ID" value="NZ_PQGG01000040.1"/>
</dbReference>
<evidence type="ECO:0000256" key="1">
    <source>
        <dbReference type="ARBA" id="ARBA00023015"/>
    </source>
</evidence>
<evidence type="ECO:0000259" key="6">
    <source>
        <dbReference type="Pfam" id="PF03449"/>
    </source>
</evidence>
<dbReference type="SUPFAM" id="SSF54534">
    <property type="entry name" value="FKBP-like"/>
    <property type="match status" value="1"/>
</dbReference>
<keyword evidence="7" id="KW-0251">Elongation factor</keyword>
<evidence type="ECO:0000256" key="3">
    <source>
        <dbReference type="ARBA" id="ARBA00023163"/>
    </source>
</evidence>
<proteinExistence type="inferred from homology"/>
<dbReference type="HAMAP" id="MF_00930">
    <property type="entry name" value="GreB"/>
    <property type="match status" value="1"/>
</dbReference>
<dbReference type="PROSITE" id="PS00829">
    <property type="entry name" value="GREAB_1"/>
    <property type="match status" value="1"/>
</dbReference>
<keyword evidence="1 4" id="KW-0805">Transcription regulation</keyword>
<dbReference type="InterPro" id="IPR001437">
    <property type="entry name" value="Tscrpt_elong_fac_GreA/B_C"/>
</dbReference>
<dbReference type="PROSITE" id="PS00830">
    <property type="entry name" value="GREAB_2"/>
    <property type="match status" value="1"/>
</dbReference>
<dbReference type="NCBIfam" id="NF002506">
    <property type="entry name" value="PRK01885.1"/>
    <property type="match status" value="1"/>
</dbReference>
<dbReference type="OrthoDB" id="5511940at2"/>
<comment type="function">
    <text evidence="4">Necessary for efficient RNA polymerase transcription elongation past template-encoded arresting sites. The arresting sites in DNA have the property of trapping a certain fraction of elongating RNA polymerases that pass through, resulting in locked ternary complexes. Cleavage of the nascent transcript by cleavage factors such as GreA or GreB allows the resumption of elongation from the new 3'terminus. GreB releases sequences of up to 9 nucleotides in length.</text>
</comment>
<evidence type="ECO:0000256" key="4">
    <source>
        <dbReference type="HAMAP-Rule" id="MF_00930"/>
    </source>
</evidence>
<feature type="domain" description="Transcription elongation factor GreA/GreB N-terminal" evidence="6">
    <location>
        <begin position="14"/>
        <end position="83"/>
    </location>
</feature>
<dbReference type="InterPro" id="IPR036953">
    <property type="entry name" value="GreA/GreB_C_sf"/>
</dbReference>
<protein>
    <recommendedName>
        <fullName evidence="4">Transcription elongation factor GreB</fullName>
    </recommendedName>
    <alternativeName>
        <fullName evidence="4">Transcript cleavage factor GreB</fullName>
    </alternativeName>
</protein>
<dbReference type="Gene3D" id="3.10.50.30">
    <property type="entry name" value="Transcription elongation factor, GreA/GreB, C-terminal domain"/>
    <property type="match status" value="1"/>
</dbReference>
<name>A0A2S4HBT8_9GAMM</name>
<dbReference type="GO" id="GO:0006354">
    <property type="term" value="P:DNA-templated transcription elongation"/>
    <property type="evidence" value="ECO:0007669"/>
    <property type="project" value="TreeGrafter"/>
</dbReference>
<dbReference type="SUPFAM" id="SSF46557">
    <property type="entry name" value="GreA transcript cleavage protein, N-terminal domain"/>
    <property type="match status" value="1"/>
</dbReference>
<evidence type="ECO:0000259" key="5">
    <source>
        <dbReference type="Pfam" id="PF01272"/>
    </source>
</evidence>
<dbReference type="NCBIfam" id="TIGR01461">
    <property type="entry name" value="greB"/>
    <property type="match status" value="1"/>
</dbReference>
<dbReference type="GO" id="GO:0070063">
    <property type="term" value="F:RNA polymerase binding"/>
    <property type="evidence" value="ECO:0007669"/>
    <property type="project" value="InterPro"/>
</dbReference>
<dbReference type="InterPro" id="IPR018151">
    <property type="entry name" value="TF_GreA/GreB_CS"/>
</dbReference>
<gene>
    <name evidence="4" type="primary">greB</name>
    <name evidence="7" type="ORF">C0068_17695</name>
</gene>
<dbReference type="PIRSF" id="PIRSF006092">
    <property type="entry name" value="GreA_GreB"/>
    <property type="match status" value="1"/>
</dbReference>
<dbReference type="GO" id="GO:0003746">
    <property type="term" value="F:translation elongation factor activity"/>
    <property type="evidence" value="ECO:0007669"/>
    <property type="project" value="UniProtKB-KW"/>
</dbReference>
<keyword evidence="7" id="KW-0648">Protein biosynthesis</keyword>
<accession>A0A2S4HBT8</accession>
<dbReference type="FunFam" id="3.10.50.30:FF:000001">
    <property type="entry name" value="Transcription elongation factor GreA"/>
    <property type="match status" value="1"/>
</dbReference>
<evidence type="ECO:0000313" key="7">
    <source>
        <dbReference type="EMBL" id="POP51466.1"/>
    </source>
</evidence>
<reference evidence="7" key="1">
    <citation type="submission" date="2018-01" db="EMBL/GenBank/DDBJ databases">
        <authorList>
            <person name="Yu X.-D."/>
        </authorList>
    </citation>
    <scope>NUCLEOTIDE SEQUENCE</scope>
    <source>
        <strain evidence="7">ZX-21</strain>
    </source>
</reference>
<feature type="domain" description="Transcription elongation factor GreA/GreB C-terminal" evidence="5">
    <location>
        <begin position="90"/>
        <end position="164"/>
    </location>
</feature>
<comment type="similarity">
    <text evidence="4">Belongs to the GreA/GreB family. GreB subfamily.</text>
</comment>
<sequence>MTRYRPPRPKGSCYITPEGEKALREELRQLWKVERPQVTATVHEAAKNGDRSENGDYIYGKRRLREIDSRVRYLTKRLEELTVVTETPKQQNKVYFGAWVTVENDDEEQYEYRIVGPDEFDLSQYKLSMDSPLAKAMLGKQLDDEVIVTTPKGSQSYYIIGIRYGN</sequence>
<dbReference type="PANTHER" id="PTHR30437:SF6">
    <property type="entry name" value="TRANSCRIPTION ELONGATION FACTOR GREB"/>
    <property type="match status" value="1"/>
</dbReference>
<evidence type="ECO:0000313" key="8">
    <source>
        <dbReference type="Proteomes" id="UP000237222"/>
    </source>
</evidence>
<dbReference type="InterPro" id="IPR006358">
    <property type="entry name" value="Tscrpt_elong_fac_GreB"/>
</dbReference>
<dbReference type="Gene3D" id="1.10.287.180">
    <property type="entry name" value="Transcription elongation factor, GreA/GreB, N-terminal domain"/>
    <property type="match status" value="1"/>
</dbReference>